<dbReference type="InterPro" id="IPR037522">
    <property type="entry name" value="HD_GYP_dom"/>
</dbReference>
<dbReference type="AlphaFoldDB" id="A0A948TGF2"/>
<dbReference type="Pfam" id="PF13487">
    <property type="entry name" value="HD_5"/>
    <property type="match status" value="1"/>
</dbReference>
<name>A0A948TGF2_9GAMM</name>
<dbReference type="Gene3D" id="1.10.3210.10">
    <property type="entry name" value="Hypothetical protein af1432"/>
    <property type="match status" value="1"/>
</dbReference>
<dbReference type="InterPro" id="IPR011006">
    <property type="entry name" value="CheY-like_superfamily"/>
</dbReference>
<keyword evidence="1" id="KW-0597">Phosphoprotein</keyword>
<dbReference type="PANTHER" id="PTHR45228:SF1">
    <property type="entry name" value="CYCLIC DI-GMP PHOSPHODIESTERASE TM_0186"/>
    <property type="match status" value="1"/>
</dbReference>
<dbReference type="GO" id="GO:0008081">
    <property type="term" value="F:phosphoric diester hydrolase activity"/>
    <property type="evidence" value="ECO:0007669"/>
    <property type="project" value="UniProtKB-ARBA"/>
</dbReference>
<gene>
    <name evidence="4" type="ORF">H9847_05640</name>
</gene>
<comment type="caution">
    <text evidence="4">The sequence shown here is derived from an EMBL/GenBank/DDBJ whole genome shotgun (WGS) entry which is preliminary data.</text>
</comment>
<dbReference type="SUPFAM" id="SSF52172">
    <property type="entry name" value="CheY-like"/>
    <property type="match status" value="1"/>
</dbReference>
<dbReference type="PROSITE" id="PS51832">
    <property type="entry name" value="HD_GYP"/>
    <property type="match status" value="1"/>
</dbReference>
<feature type="domain" description="HD-GYP" evidence="3">
    <location>
        <begin position="151"/>
        <end position="360"/>
    </location>
</feature>
<organism evidence="4 5">
    <name type="scientific">Candidatus Anaerobiospirillum pullicola</name>
    <dbReference type="NCBI Taxonomy" id="2838451"/>
    <lineage>
        <taxon>Bacteria</taxon>
        <taxon>Pseudomonadati</taxon>
        <taxon>Pseudomonadota</taxon>
        <taxon>Gammaproteobacteria</taxon>
        <taxon>Aeromonadales</taxon>
        <taxon>Succinivibrionaceae</taxon>
        <taxon>Anaerobiospirillum</taxon>
    </lineage>
</organism>
<dbReference type="SUPFAM" id="SSF109604">
    <property type="entry name" value="HD-domain/PDEase-like"/>
    <property type="match status" value="1"/>
</dbReference>
<dbReference type="CDD" id="cd00077">
    <property type="entry name" value="HDc"/>
    <property type="match status" value="1"/>
</dbReference>
<evidence type="ECO:0000313" key="4">
    <source>
        <dbReference type="EMBL" id="MBU3844337.1"/>
    </source>
</evidence>
<accession>A0A948TGF2</accession>
<dbReference type="Gene3D" id="3.40.50.2300">
    <property type="match status" value="1"/>
</dbReference>
<dbReference type="InterPro" id="IPR001789">
    <property type="entry name" value="Sig_transdc_resp-reg_receiver"/>
</dbReference>
<dbReference type="Proteomes" id="UP000733611">
    <property type="component" value="Unassembled WGS sequence"/>
</dbReference>
<evidence type="ECO:0000259" key="2">
    <source>
        <dbReference type="PROSITE" id="PS50110"/>
    </source>
</evidence>
<dbReference type="PROSITE" id="PS50110">
    <property type="entry name" value="RESPONSE_REGULATORY"/>
    <property type="match status" value="1"/>
</dbReference>
<reference evidence="4" key="1">
    <citation type="journal article" date="2021" name="PeerJ">
        <title>Extensive microbial diversity within the chicken gut microbiome revealed by metagenomics and culture.</title>
        <authorList>
            <person name="Gilroy R."/>
            <person name="Ravi A."/>
            <person name="Getino M."/>
            <person name="Pursley I."/>
            <person name="Horton D.L."/>
            <person name="Alikhan N.F."/>
            <person name="Baker D."/>
            <person name="Gharbi K."/>
            <person name="Hall N."/>
            <person name="Watson M."/>
            <person name="Adriaenssens E.M."/>
            <person name="Foster-Nyarko E."/>
            <person name="Jarju S."/>
            <person name="Secka A."/>
            <person name="Antonio M."/>
            <person name="Oren A."/>
            <person name="Chaudhuri R.R."/>
            <person name="La Ragione R."/>
            <person name="Hildebrand F."/>
            <person name="Pallen M.J."/>
        </authorList>
    </citation>
    <scope>NUCLEOTIDE SEQUENCE</scope>
    <source>
        <strain evidence="4">378</strain>
    </source>
</reference>
<protein>
    <submittedName>
        <fullName evidence="4">Response regulator</fullName>
    </submittedName>
</protein>
<dbReference type="GO" id="GO:0000160">
    <property type="term" value="P:phosphorelay signal transduction system"/>
    <property type="evidence" value="ECO:0007669"/>
    <property type="project" value="InterPro"/>
</dbReference>
<dbReference type="InterPro" id="IPR003607">
    <property type="entry name" value="HD/PDEase_dom"/>
</dbReference>
<feature type="domain" description="Response regulatory" evidence="2">
    <location>
        <begin position="8"/>
        <end position="124"/>
    </location>
</feature>
<dbReference type="SMART" id="SM00448">
    <property type="entry name" value="REC"/>
    <property type="match status" value="1"/>
</dbReference>
<feature type="modified residue" description="4-aspartylphosphate" evidence="1">
    <location>
        <position position="58"/>
    </location>
</feature>
<evidence type="ECO:0000313" key="5">
    <source>
        <dbReference type="Proteomes" id="UP000733611"/>
    </source>
</evidence>
<evidence type="ECO:0000256" key="1">
    <source>
        <dbReference type="PROSITE-ProRule" id="PRU00169"/>
    </source>
</evidence>
<dbReference type="PANTHER" id="PTHR45228">
    <property type="entry name" value="CYCLIC DI-GMP PHOSPHODIESTERASE TM_0186-RELATED"/>
    <property type="match status" value="1"/>
</dbReference>
<dbReference type="Pfam" id="PF00072">
    <property type="entry name" value="Response_reg"/>
    <property type="match status" value="1"/>
</dbReference>
<dbReference type="EMBL" id="JAHLFE010000109">
    <property type="protein sequence ID" value="MBU3844337.1"/>
    <property type="molecule type" value="Genomic_DNA"/>
</dbReference>
<proteinExistence type="predicted"/>
<dbReference type="InterPro" id="IPR052020">
    <property type="entry name" value="Cyclic_di-GMP/3'3'-cGAMP_PDE"/>
</dbReference>
<reference evidence="4" key="2">
    <citation type="submission" date="2021-04" db="EMBL/GenBank/DDBJ databases">
        <authorList>
            <person name="Gilroy R."/>
        </authorList>
    </citation>
    <scope>NUCLEOTIDE SEQUENCE</scope>
    <source>
        <strain evidence="4">378</strain>
    </source>
</reference>
<evidence type="ECO:0000259" key="3">
    <source>
        <dbReference type="PROSITE" id="PS51832"/>
    </source>
</evidence>
<sequence>MDSQDKNTILIVDDIEMNREILDCIFGGDYKTVQFSNGLDAFVYTRDHADEIVAVLLDITMPVMDGYGYLEHIRENELLNGVPIFLITAENKDQQLEAFEYQISDIIEKPFNSAFLYKRVNSQIELFKIHRSLEYKNLLQEREIARKNKEFSEINVKVISTLALAIEFRSGETGKHVLSIRNITYRLLQRLRELKFHECANLTDDDINNIAYASILHDIGKIAIPDAILNKPGRLTPDEFNIIKTHTVRGAELIQKIGVNTSTILNYAYDICLHHHERYDGRGYPEGLKGNELSIWSQVVGLADVYDALTQERCYKKAFNHEVALEMICTNQCGIFNPELIEVFKSIIGEIIATDIHSAIPALAL</sequence>